<comment type="subcellular location">
    <subcellularLocation>
        <location evidence="2">Cytoplasm</location>
    </subcellularLocation>
    <subcellularLocation>
        <location evidence="1">Nucleus</location>
    </subcellularLocation>
</comment>
<keyword evidence="8" id="KW-0653">Protein transport</keyword>
<evidence type="ECO:0000256" key="3">
    <source>
        <dbReference type="ARBA" id="ARBA00006094"/>
    </source>
</evidence>
<feature type="compositionally biased region" description="Acidic residues" evidence="11">
    <location>
        <begin position="12"/>
        <end position="32"/>
    </location>
</feature>
<dbReference type="InterPro" id="IPR039047">
    <property type="entry name" value="PHAX"/>
</dbReference>
<dbReference type="GO" id="GO:0015031">
    <property type="term" value="P:protein transport"/>
    <property type="evidence" value="ECO:0007669"/>
    <property type="project" value="UniProtKB-KW"/>
</dbReference>
<evidence type="ECO:0000256" key="5">
    <source>
        <dbReference type="ARBA" id="ARBA00022448"/>
    </source>
</evidence>
<dbReference type="GeneID" id="116193064"/>
<evidence type="ECO:0000256" key="4">
    <source>
        <dbReference type="ARBA" id="ARBA00016856"/>
    </source>
</evidence>
<evidence type="ECO:0000256" key="9">
    <source>
        <dbReference type="ARBA" id="ARBA00023242"/>
    </source>
</evidence>
<dbReference type="PANTHER" id="PTHR13135:SF0">
    <property type="entry name" value="PHOSPHORYLATED ADAPTER RNA EXPORT PROTEIN"/>
    <property type="match status" value="1"/>
</dbReference>
<organism evidence="13 15">
    <name type="scientific">Punica granatum</name>
    <name type="common">Pomegranate</name>
    <dbReference type="NCBI Taxonomy" id="22663"/>
    <lineage>
        <taxon>Eukaryota</taxon>
        <taxon>Viridiplantae</taxon>
        <taxon>Streptophyta</taxon>
        <taxon>Embryophyta</taxon>
        <taxon>Tracheophyta</taxon>
        <taxon>Spermatophyta</taxon>
        <taxon>Magnoliopsida</taxon>
        <taxon>eudicotyledons</taxon>
        <taxon>Gunneridae</taxon>
        <taxon>Pentapetalae</taxon>
        <taxon>rosids</taxon>
        <taxon>malvids</taxon>
        <taxon>Myrtales</taxon>
        <taxon>Lythraceae</taxon>
        <taxon>Punica</taxon>
    </lineage>
</organism>
<comment type="caution">
    <text evidence="13">The sequence shown here is derived from an EMBL/GenBank/DDBJ whole genome shotgun (WGS) entry which is preliminary data.</text>
</comment>
<protein>
    <recommendedName>
        <fullName evidence="4">Phosphorylated adapter RNA export protein</fullName>
    </recommendedName>
    <alternativeName>
        <fullName evidence="10">RNA U small nuclear RNA export adapter protein</fullName>
    </alternativeName>
</protein>
<dbReference type="Pfam" id="PF10258">
    <property type="entry name" value="PHAX_RNA-bd"/>
    <property type="match status" value="1"/>
</dbReference>
<evidence type="ECO:0000259" key="12">
    <source>
        <dbReference type="Pfam" id="PF10258"/>
    </source>
</evidence>
<keyword evidence="7" id="KW-0694">RNA-binding</keyword>
<dbReference type="Gene3D" id="1.10.10.1440">
    <property type="entry name" value="PHAX RNA-binding domain"/>
    <property type="match status" value="1"/>
</dbReference>
<evidence type="ECO:0000313" key="13">
    <source>
        <dbReference type="EMBL" id="OWM63443.1"/>
    </source>
</evidence>
<proteinExistence type="inferred from homology"/>
<evidence type="ECO:0000313" key="15">
    <source>
        <dbReference type="Proteomes" id="UP000197138"/>
    </source>
</evidence>
<dbReference type="PANTHER" id="PTHR13135">
    <property type="entry name" value="CYTOSOLIC RESINIFERATOXIN BINDING PROTEIN RBP-26"/>
    <property type="match status" value="1"/>
</dbReference>
<evidence type="ECO:0000256" key="11">
    <source>
        <dbReference type="SAM" id="MobiDB-lite"/>
    </source>
</evidence>
<dbReference type="GO" id="GO:0006408">
    <property type="term" value="P:snRNA export from nucleus"/>
    <property type="evidence" value="ECO:0007669"/>
    <property type="project" value="InterPro"/>
</dbReference>
<reference evidence="15" key="1">
    <citation type="journal article" date="2017" name="Plant J.">
        <title>The pomegranate (Punica granatum L.) genome and the genomics of punicalagin biosynthesis.</title>
        <authorList>
            <person name="Qin G."/>
            <person name="Xu C."/>
            <person name="Ming R."/>
            <person name="Tang H."/>
            <person name="Guyot R."/>
            <person name="Kramer E.M."/>
            <person name="Hu Y."/>
            <person name="Yi X."/>
            <person name="Qi Y."/>
            <person name="Xu X."/>
            <person name="Gao Z."/>
            <person name="Pan H."/>
            <person name="Jian J."/>
            <person name="Tian Y."/>
            <person name="Yue Z."/>
            <person name="Xu Y."/>
        </authorList>
    </citation>
    <scope>NUCLEOTIDE SEQUENCE [LARGE SCALE GENOMIC DNA]</scope>
    <source>
        <strain evidence="15">cv. Dabenzi</strain>
    </source>
</reference>
<evidence type="ECO:0000313" key="16">
    <source>
        <dbReference type="Proteomes" id="UP000233551"/>
    </source>
</evidence>
<evidence type="ECO:0000256" key="6">
    <source>
        <dbReference type="ARBA" id="ARBA00022490"/>
    </source>
</evidence>
<keyword evidence="16" id="KW-1185">Reference proteome</keyword>
<name>A0A218VSZ1_PUNGR</name>
<evidence type="ECO:0000313" key="14">
    <source>
        <dbReference type="EMBL" id="PKI72501.1"/>
    </source>
</evidence>
<evidence type="ECO:0000256" key="1">
    <source>
        <dbReference type="ARBA" id="ARBA00004123"/>
    </source>
</evidence>
<dbReference type="InterPro" id="IPR019385">
    <property type="entry name" value="PHAX_RNA-binding_domain"/>
</dbReference>
<evidence type="ECO:0000256" key="7">
    <source>
        <dbReference type="ARBA" id="ARBA00022884"/>
    </source>
</evidence>
<dbReference type="STRING" id="22663.A0A218VSZ1"/>
<evidence type="ECO:0000256" key="2">
    <source>
        <dbReference type="ARBA" id="ARBA00004496"/>
    </source>
</evidence>
<feature type="compositionally biased region" description="Basic and acidic residues" evidence="11">
    <location>
        <begin position="43"/>
        <end position="56"/>
    </location>
</feature>
<dbReference type="GO" id="GO:0005634">
    <property type="term" value="C:nucleus"/>
    <property type="evidence" value="ECO:0007669"/>
    <property type="project" value="UniProtKB-SubCell"/>
</dbReference>
<feature type="compositionally biased region" description="Basic and acidic residues" evidence="11">
    <location>
        <begin position="216"/>
        <end position="229"/>
    </location>
</feature>
<dbReference type="InterPro" id="IPR038092">
    <property type="entry name" value="PHAX_RNA-binding_sf"/>
</dbReference>
<reference evidence="13" key="2">
    <citation type="submission" date="2017-06" db="EMBL/GenBank/DDBJ databases">
        <title>The pomegranate genome and the genomics of punicalagin biosynthesis.</title>
        <authorList>
            <person name="Xu C."/>
        </authorList>
    </citation>
    <scope>NUCLEOTIDE SEQUENCE [LARGE SCALE GENOMIC DNA]</scope>
    <source>
        <tissue evidence="13">Fresh leaf</tissue>
    </source>
</reference>
<keyword evidence="5" id="KW-0813">Transport</keyword>
<gene>
    <name evidence="13" type="ORF">CDL15_Pgr022188</name>
    <name evidence="14" type="ORF">CRG98_007104</name>
</gene>
<dbReference type="Proteomes" id="UP000197138">
    <property type="component" value="Unassembled WGS sequence"/>
</dbReference>
<feature type="compositionally biased region" description="Polar residues" evidence="11">
    <location>
        <begin position="183"/>
        <end position="208"/>
    </location>
</feature>
<keyword evidence="6" id="KW-0963">Cytoplasm</keyword>
<dbReference type="Proteomes" id="UP000233551">
    <property type="component" value="Unassembled WGS sequence"/>
</dbReference>
<dbReference type="EMBL" id="MTKT01006103">
    <property type="protein sequence ID" value="OWM63443.1"/>
    <property type="molecule type" value="Genomic_DNA"/>
</dbReference>
<keyword evidence="9" id="KW-0539">Nucleus</keyword>
<evidence type="ECO:0000256" key="8">
    <source>
        <dbReference type="ARBA" id="ARBA00022927"/>
    </source>
</evidence>
<feature type="domain" description="Phosphorylated adapter RNA export protein RNA-binding" evidence="12">
    <location>
        <begin position="86"/>
        <end position="165"/>
    </location>
</feature>
<comment type="similarity">
    <text evidence="3">Belongs to the PHAX family.</text>
</comment>
<evidence type="ECO:0000256" key="10">
    <source>
        <dbReference type="ARBA" id="ARBA00030834"/>
    </source>
</evidence>
<feature type="region of interest" description="Disordered" evidence="11">
    <location>
        <begin position="173"/>
        <end position="245"/>
    </location>
</feature>
<sequence length="245" mass="26993">MEEGGKMLEASLTEDEYGDIEMLDAEEGELVDPDSMNDQRQSSADDSKGLKQEKGSKNRRRRANKKKNKRKRSGPETNVTDINRFVIDTCKRLREKKSYMVYTAVGCLGVSALSDIVREVDAIQACGGQVTADGKRQRTGGGILWGIIKVREPNAYREIMKRAKEFEKQFKPQNPALAAGQGNKASPNPTSEGNPASNPEASDSSPHVESQGGHFCSEETRKPIKDRMRVPVSYEDIVGDAEGAE</sequence>
<dbReference type="EMBL" id="PGOL01000323">
    <property type="protein sequence ID" value="PKI72501.1"/>
    <property type="molecule type" value="Genomic_DNA"/>
</dbReference>
<dbReference type="GO" id="GO:0005737">
    <property type="term" value="C:cytoplasm"/>
    <property type="evidence" value="ECO:0007669"/>
    <property type="project" value="UniProtKB-SubCell"/>
</dbReference>
<feature type="compositionally biased region" description="Basic residues" evidence="11">
    <location>
        <begin position="57"/>
        <end position="72"/>
    </location>
</feature>
<feature type="region of interest" description="Disordered" evidence="11">
    <location>
        <begin position="1"/>
        <end position="77"/>
    </location>
</feature>
<reference evidence="14 16" key="3">
    <citation type="submission" date="2017-11" db="EMBL/GenBank/DDBJ databases">
        <title>De-novo sequencing of pomegranate (Punica granatum L.) genome.</title>
        <authorList>
            <person name="Akparov Z."/>
            <person name="Amiraslanov A."/>
            <person name="Hajiyeva S."/>
            <person name="Abbasov M."/>
            <person name="Kaur K."/>
            <person name="Hamwieh A."/>
            <person name="Solovyev V."/>
            <person name="Salamov A."/>
            <person name="Braich B."/>
            <person name="Kosarev P."/>
            <person name="Mahmoud A."/>
            <person name="Hajiyev E."/>
            <person name="Babayeva S."/>
            <person name="Izzatullayeva V."/>
            <person name="Mammadov A."/>
            <person name="Mammadov A."/>
            <person name="Sharifova S."/>
            <person name="Ojaghi J."/>
            <person name="Eynullazada K."/>
            <person name="Bayramov B."/>
            <person name="Abdulazimova A."/>
            <person name="Shahmuradov I."/>
        </authorList>
    </citation>
    <scope>NUCLEOTIDE SEQUENCE [LARGE SCALE GENOMIC DNA]</scope>
    <source>
        <strain evidence="14">AG2017</strain>
        <strain evidence="16">cv. AG2017</strain>
        <tissue evidence="14">Leaf</tissue>
    </source>
</reference>
<dbReference type="OrthoDB" id="20573at2759"/>
<accession>A0A218VSZ1</accession>
<dbReference type="GO" id="GO:0003723">
    <property type="term" value="F:RNA binding"/>
    <property type="evidence" value="ECO:0007669"/>
    <property type="project" value="UniProtKB-KW"/>
</dbReference>
<dbReference type="AlphaFoldDB" id="A0A218VSZ1"/>